<name>A0ABU2C6Y5_9BURK</name>
<dbReference type="RefSeq" id="WP_310372449.1">
    <property type="nucleotide sequence ID" value="NZ_JAVDXT010000001.1"/>
</dbReference>
<evidence type="ECO:0000256" key="2">
    <source>
        <dbReference type="ARBA" id="ARBA00022475"/>
    </source>
</evidence>
<reference evidence="7 8" key="1">
    <citation type="submission" date="2023-07" db="EMBL/GenBank/DDBJ databases">
        <title>Sorghum-associated microbial communities from plants grown in Nebraska, USA.</title>
        <authorList>
            <person name="Schachtman D."/>
        </authorList>
    </citation>
    <scope>NUCLEOTIDE SEQUENCE [LARGE SCALE GENOMIC DNA]</scope>
    <source>
        <strain evidence="7 8">BE313</strain>
    </source>
</reference>
<feature type="transmembrane region" description="Helical" evidence="6">
    <location>
        <begin position="248"/>
        <end position="275"/>
    </location>
</feature>
<sequence length="383" mass="39964">MRQSNMRTWGLFALLLLAAPWVFTSSLGHSLLTQMGIAAIVCLSYNILLGQGGMLSFGHAVYSGLGAFAAIHALNAALLPVSLVPIAGGVAGALVALLLGGITAQRSATTFAMVTLGLGELVGAMAWLFPGVFGGEAGIAGNRVSGSVPFGISFGPQAQVYYLVAAYTWVCAGLMYAFTRTPLGRMLNAVRDNPERVEFVGYDTRRIRYLAIVVAGFFAGISGGLAALHFESVTADVLGSQRSGAYLLFTFLGGSGYFFGPVVGAVLMVLAFVLLSGITKAWLLYLGLVFVAMVVYAPGGVASLLRGPRPQLRDLPRYAALALACTGLAAMVEMVYQLQLQASLGSELRFFGATLDAAGWPSWAAAGLLVAVGAAGFAWARRK</sequence>
<dbReference type="PANTHER" id="PTHR30482">
    <property type="entry name" value="HIGH-AFFINITY BRANCHED-CHAIN AMINO ACID TRANSPORT SYSTEM PERMEASE"/>
    <property type="match status" value="1"/>
</dbReference>
<dbReference type="CDD" id="cd06581">
    <property type="entry name" value="TM_PBP1_LivM_like"/>
    <property type="match status" value="1"/>
</dbReference>
<feature type="transmembrane region" description="Helical" evidence="6">
    <location>
        <begin position="84"/>
        <end position="104"/>
    </location>
</feature>
<keyword evidence="5 6" id="KW-0472">Membrane</keyword>
<dbReference type="PANTHER" id="PTHR30482:SF17">
    <property type="entry name" value="ABC TRANSPORTER ATP-BINDING PROTEIN"/>
    <property type="match status" value="1"/>
</dbReference>
<feature type="transmembrane region" description="Helical" evidence="6">
    <location>
        <begin position="111"/>
        <end position="129"/>
    </location>
</feature>
<comment type="subcellular location">
    <subcellularLocation>
        <location evidence="1">Cell membrane</location>
        <topology evidence="1">Multi-pass membrane protein</topology>
    </subcellularLocation>
</comment>
<feature type="transmembrane region" description="Helical" evidence="6">
    <location>
        <begin position="209"/>
        <end position="228"/>
    </location>
</feature>
<evidence type="ECO:0000256" key="6">
    <source>
        <dbReference type="SAM" id="Phobius"/>
    </source>
</evidence>
<accession>A0ABU2C6Y5</accession>
<feature type="transmembrane region" description="Helical" evidence="6">
    <location>
        <begin position="357"/>
        <end position="380"/>
    </location>
</feature>
<evidence type="ECO:0000256" key="5">
    <source>
        <dbReference type="ARBA" id="ARBA00023136"/>
    </source>
</evidence>
<comment type="caution">
    <text evidence="7">The sequence shown here is derived from an EMBL/GenBank/DDBJ whole genome shotgun (WGS) entry which is preliminary data.</text>
</comment>
<keyword evidence="4 6" id="KW-1133">Transmembrane helix</keyword>
<keyword evidence="8" id="KW-1185">Reference proteome</keyword>
<evidence type="ECO:0000256" key="4">
    <source>
        <dbReference type="ARBA" id="ARBA00022989"/>
    </source>
</evidence>
<evidence type="ECO:0000313" key="8">
    <source>
        <dbReference type="Proteomes" id="UP001180487"/>
    </source>
</evidence>
<organism evidence="7 8">
    <name type="scientific">Rhodoferax ferrireducens</name>
    <dbReference type="NCBI Taxonomy" id="192843"/>
    <lineage>
        <taxon>Bacteria</taxon>
        <taxon>Pseudomonadati</taxon>
        <taxon>Pseudomonadota</taxon>
        <taxon>Betaproteobacteria</taxon>
        <taxon>Burkholderiales</taxon>
        <taxon>Comamonadaceae</taxon>
        <taxon>Rhodoferax</taxon>
    </lineage>
</organism>
<keyword evidence="2" id="KW-1003">Cell membrane</keyword>
<feature type="transmembrane region" description="Helical" evidence="6">
    <location>
        <begin position="34"/>
        <end position="53"/>
    </location>
</feature>
<feature type="transmembrane region" description="Helical" evidence="6">
    <location>
        <begin position="282"/>
        <end position="305"/>
    </location>
</feature>
<dbReference type="EMBL" id="JAVDXT010000001">
    <property type="protein sequence ID" value="MDR7377056.1"/>
    <property type="molecule type" value="Genomic_DNA"/>
</dbReference>
<evidence type="ECO:0000256" key="3">
    <source>
        <dbReference type="ARBA" id="ARBA00022692"/>
    </source>
</evidence>
<evidence type="ECO:0000256" key="1">
    <source>
        <dbReference type="ARBA" id="ARBA00004651"/>
    </source>
</evidence>
<evidence type="ECO:0000313" key="7">
    <source>
        <dbReference type="EMBL" id="MDR7377056.1"/>
    </source>
</evidence>
<dbReference type="InterPro" id="IPR001851">
    <property type="entry name" value="ABC_transp_permease"/>
</dbReference>
<proteinExistence type="predicted"/>
<dbReference type="InterPro" id="IPR043428">
    <property type="entry name" value="LivM-like"/>
</dbReference>
<keyword evidence="3 6" id="KW-0812">Transmembrane</keyword>
<gene>
    <name evidence="7" type="ORF">J2X19_001714</name>
</gene>
<dbReference type="Proteomes" id="UP001180487">
    <property type="component" value="Unassembled WGS sequence"/>
</dbReference>
<feature type="transmembrane region" description="Helical" evidence="6">
    <location>
        <begin position="160"/>
        <end position="178"/>
    </location>
</feature>
<protein>
    <submittedName>
        <fullName evidence="7">Branched-chain amino acid transport system permease protein</fullName>
    </submittedName>
</protein>
<dbReference type="Pfam" id="PF02653">
    <property type="entry name" value="BPD_transp_2"/>
    <property type="match status" value="1"/>
</dbReference>